<dbReference type="SMART" id="SM00091">
    <property type="entry name" value="PAS"/>
    <property type="match status" value="1"/>
</dbReference>
<evidence type="ECO:0000256" key="7">
    <source>
        <dbReference type="SAM" id="Phobius"/>
    </source>
</evidence>
<dbReference type="InterPro" id="IPR011006">
    <property type="entry name" value="CheY-like_superfamily"/>
</dbReference>
<dbReference type="CDD" id="cd00082">
    <property type="entry name" value="HisKA"/>
    <property type="match status" value="1"/>
</dbReference>
<dbReference type="InterPro" id="IPR000014">
    <property type="entry name" value="PAS"/>
</dbReference>
<keyword evidence="5" id="KW-0418">Kinase</keyword>
<dbReference type="SUPFAM" id="SSF55874">
    <property type="entry name" value="ATPase domain of HSP90 chaperone/DNA topoisomerase II/histidine kinase"/>
    <property type="match status" value="1"/>
</dbReference>
<keyword evidence="3 6" id="KW-0597">Phosphoprotein</keyword>
<dbReference type="PROSITE" id="PS50109">
    <property type="entry name" value="HIS_KIN"/>
    <property type="match status" value="1"/>
</dbReference>
<evidence type="ECO:0000259" key="9">
    <source>
        <dbReference type="PROSITE" id="PS50110"/>
    </source>
</evidence>
<dbReference type="Pfam" id="PF02518">
    <property type="entry name" value="HATPase_c"/>
    <property type="match status" value="1"/>
</dbReference>
<proteinExistence type="predicted"/>
<dbReference type="SUPFAM" id="SSF52172">
    <property type="entry name" value="CheY-like"/>
    <property type="match status" value="1"/>
</dbReference>
<evidence type="ECO:0000256" key="1">
    <source>
        <dbReference type="ARBA" id="ARBA00000085"/>
    </source>
</evidence>
<reference evidence="12" key="1">
    <citation type="thesis" date="2020" institute="Technische Universitat Dresden" country="Dresden, Germany">
        <title>The Agarolytic System of Microbulbifer elongatus PORT2, Isolated from Batu Karas, Pangandaran West Java Indonesia.</title>
        <authorList>
            <person name="Anggraeni S.R."/>
        </authorList>
    </citation>
    <scope>NUCLEOTIDE SEQUENCE</scope>
    <source>
        <strain evidence="12">PORT2</strain>
    </source>
</reference>
<dbReference type="InterPro" id="IPR013656">
    <property type="entry name" value="PAS_4"/>
</dbReference>
<dbReference type="Pfam" id="PF08448">
    <property type="entry name" value="PAS_4"/>
    <property type="match status" value="1"/>
</dbReference>
<sequence length="613" mass="67947">MNDSTGDQLASGHRLLPLALVTATLIGVSEWAVDTWVPQSSAPLGLTIRIAFVTLLLVTLWHYLLRRQRKLNRQLTQLLQYQEKLNARYQRELLEREATEVALSDQLHFLQVLTDAIPAPIFYKDAKGIYTGCNRAFEAFLGKPRSEIIGRSVFGVSPGPQAKIYHEKDLELMRQRGHQVYESQVVYADGTLHDVVFNKGAYTLEDGRLGGLIGVILDITDRKNLERDLLAAKDKAEFFSRSKTRFLTNMSHEIRTPLNAIVGFSQVLQSRSQGVELPQDFHSFLEKISISGQRLAELVNDVLDISRIEAGKIEAVNEHFPLQRLIQCILVSCEPEAIRQGVRIHSDIDPALPEYIECDRGKLSQILINLIANAIKFSPANSTVELRLRALNGTQLVIEVTDRGIGITPEQQAIIFEPFEQVDKSHLGQTRGTGLGLPITRSLVELLGGEISLRSDGSTGTRFTVVLPLRRGNPEPPQALAGEFPCARLAGKQVLVFEDNPLNQTLMQAFCDDLELCATFVADGRDGIDKARTLRPDLIFMDVQLPGLTGIEATRQIRKDPVIGETPIIGLSAAAFSDQQNAAMDAGMNAYLTKPIAFPQLIATIKSHLPRSE</sequence>
<dbReference type="InterPro" id="IPR003594">
    <property type="entry name" value="HATPase_dom"/>
</dbReference>
<evidence type="ECO:0000256" key="2">
    <source>
        <dbReference type="ARBA" id="ARBA00012438"/>
    </source>
</evidence>
<dbReference type="SMART" id="SM00448">
    <property type="entry name" value="REC"/>
    <property type="match status" value="1"/>
</dbReference>
<evidence type="ECO:0000259" key="10">
    <source>
        <dbReference type="PROSITE" id="PS50112"/>
    </source>
</evidence>
<dbReference type="InterPro" id="IPR035965">
    <property type="entry name" value="PAS-like_dom_sf"/>
</dbReference>
<feature type="transmembrane region" description="Helical" evidence="7">
    <location>
        <begin position="44"/>
        <end position="65"/>
    </location>
</feature>
<dbReference type="InterPro" id="IPR000700">
    <property type="entry name" value="PAS-assoc_C"/>
</dbReference>
<dbReference type="RefSeq" id="WP_255873710.1">
    <property type="nucleotide sequence ID" value="NZ_JACASI010000014.1"/>
</dbReference>
<dbReference type="PROSITE" id="PS50110">
    <property type="entry name" value="RESPONSE_REGULATORY"/>
    <property type="match status" value="1"/>
</dbReference>
<keyword evidence="4" id="KW-0808">Transferase</keyword>
<feature type="domain" description="Histidine kinase" evidence="8">
    <location>
        <begin position="249"/>
        <end position="471"/>
    </location>
</feature>
<name>A0ABT1NYI2_9GAMM</name>
<dbReference type="InterPro" id="IPR036097">
    <property type="entry name" value="HisK_dim/P_sf"/>
</dbReference>
<dbReference type="SUPFAM" id="SSF47384">
    <property type="entry name" value="Homodimeric domain of signal transducing histidine kinase"/>
    <property type="match status" value="1"/>
</dbReference>
<evidence type="ECO:0000313" key="13">
    <source>
        <dbReference type="Proteomes" id="UP001205566"/>
    </source>
</evidence>
<dbReference type="NCBIfam" id="TIGR00229">
    <property type="entry name" value="sensory_box"/>
    <property type="match status" value="1"/>
</dbReference>
<organism evidence="12 13">
    <name type="scientific">Microbulbifer elongatus</name>
    <dbReference type="NCBI Taxonomy" id="86173"/>
    <lineage>
        <taxon>Bacteria</taxon>
        <taxon>Pseudomonadati</taxon>
        <taxon>Pseudomonadota</taxon>
        <taxon>Gammaproteobacteria</taxon>
        <taxon>Cellvibrionales</taxon>
        <taxon>Microbulbiferaceae</taxon>
        <taxon>Microbulbifer</taxon>
    </lineage>
</organism>
<dbReference type="Pfam" id="PF00512">
    <property type="entry name" value="HisKA"/>
    <property type="match status" value="1"/>
</dbReference>
<dbReference type="PROSITE" id="PS50112">
    <property type="entry name" value="PAS"/>
    <property type="match status" value="1"/>
</dbReference>
<dbReference type="InterPro" id="IPR036890">
    <property type="entry name" value="HATPase_C_sf"/>
</dbReference>
<evidence type="ECO:0000256" key="5">
    <source>
        <dbReference type="ARBA" id="ARBA00022777"/>
    </source>
</evidence>
<dbReference type="CDD" id="cd17546">
    <property type="entry name" value="REC_hyHK_CKI1_RcsC-like"/>
    <property type="match status" value="1"/>
</dbReference>
<keyword evidence="7" id="KW-0812">Transmembrane</keyword>
<dbReference type="InterPro" id="IPR003661">
    <property type="entry name" value="HisK_dim/P_dom"/>
</dbReference>
<keyword evidence="7" id="KW-0472">Membrane</keyword>
<dbReference type="InterPro" id="IPR005467">
    <property type="entry name" value="His_kinase_dom"/>
</dbReference>
<comment type="catalytic activity">
    <reaction evidence="1">
        <text>ATP + protein L-histidine = ADP + protein N-phospho-L-histidine.</text>
        <dbReference type="EC" id="2.7.13.3"/>
    </reaction>
</comment>
<dbReference type="Proteomes" id="UP001205566">
    <property type="component" value="Unassembled WGS sequence"/>
</dbReference>
<accession>A0ABT1NYI2</accession>
<feature type="domain" description="PAC" evidence="11">
    <location>
        <begin position="179"/>
        <end position="231"/>
    </location>
</feature>
<feature type="modified residue" description="4-aspartylphosphate" evidence="6">
    <location>
        <position position="542"/>
    </location>
</feature>
<dbReference type="InterPro" id="IPR001789">
    <property type="entry name" value="Sig_transdc_resp-reg_receiver"/>
</dbReference>
<feature type="domain" description="PAS" evidence="10">
    <location>
        <begin position="106"/>
        <end position="184"/>
    </location>
</feature>
<dbReference type="CDD" id="cd00130">
    <property type="entry name" value="PAS"/>
    <property type="match status" value="1"/>
</dbReference>
<dbReference type="SMART" id="SM00387">
    <property type="entry name" value="HATPase_c"/>
    <property type="match status" value="1"/>
</dbReference>
<dbReference type="CDD" id="cd16922">
    <property type="entry name" value="HATPase_EvgS-ArcB-TorS-like"/>
    <property type="match status" value="1"/>
</dbReference>
<evidence type="ECO:0000259" key="8">
    <source>
        <dbReference type="PROSITE" id="PS50109"/>
    </source>
</evidence>
<evidence type="ECO:0000256" key="6">
    <source>
        <dbReference type="PROSITE-ProRule" id="PRU00169"/>
    </source>
</evidence>
<evidence type="ECO:0000256" key="3">
    <source>
        <dbReference type="ARBA" id="ARBA00022553"/>
    </source>
</evidence>
<evidence type="ECO:0000256" key="4">
    <source>
        <dbReference type="ARBA" id="ARBA00022679"/>
    </source>
</evidence>
<dbReference type="Gene3D" id="1.10.287.130">
    <property type="match status" value="1"/>
</dbReference>
<dbReference type="EC" id="2.7.13.3" evidence="2"/>
<dbReference type="PANTHER" id="PTHR43047">
    <property type="entry name" value="TWO-COMPONENT HISTIDINE PROTEIN KINASE"/>
    <property type="match status" value="1"/>
</dbReference>
<dbReference type="Gene3D" id="3.30.565.10">
    <property type="entry name" value="Histidine kinase-like ATPase, C-terminal domain"/>
    <property type="match status" value="1"/>
</dbReference>
<dbReference type="InterPro" id="IPR004358">
    <property type="entry name" value="Sig_transdc_His_kin-like_C"/>
</dbReference>
<comment type="caution">
    <text evidence="12">The sequence shown here is derived from an EMBL/GenBank/DDBJ whole genome shotgun (WGS) entry which is preliminary data.</text>
</comment>
<dbReference type="PROSITE" id="PS50113">
    <property type="entry name" value="PAC"/>
    <property type="match status" value="1"/>
</dbReference>
<gene>
    <name evidence="12" type="ORF">HXX02_05505</name>
</gene>
<dbReference type="PRINTS" id="PR00344">
    <property type="entry name" value="BCTRLSENSOR"/>
</dbReference>
<evidence type="ECO:0000259" key="11">
    <source>
        <dbReference type="PROSITE" id="PS50113"/>
    </source>
</evidence>
<keyword evidence="13" id="KW-1185">Reference proteome</keyword>
<protein>
    <recommendedName>
        <fullName evidence="2">histidine kinase</fullName>
        <ecNumber evidence="2">2.7.13.3</ecNumber>
    </recommendedName>
</protein>
<dbReference type="Pfam" id="PF00072">
    <property type="entry name" value="Response_reg"/>
    <property type="match status" value="1"/>
</dbReference>
<feature type="transmembrane region" description="Helical" evidence="7">
    <location>
        <begin position="12"/>
        <end position="32"/>
    </location>
</feature>
<dbReference type="Gene3D" id="3.40.50.2300">
    <property type="match status" value="1"/>
</dbReference>
<evidence type="ECO:0000313" key="12">
    <source>
        <dbReference type="EMBL" id="MCQ3828892.1"/>
    </source>
</evidence>
<dbReference type="EMBL" id="JACASI010000014">
    <property type="protein sequence ID" value="MCQ3828892.1"/>
    <property type="molecule type" value="Genomic_DNA"/>
</dbReference>
<dbReference type="SUPFAM" id="SSF55785">
    <property type="entry name" value="PYP-like sensor domain (PAS domain)"/>
    <property type="match status" value="1"/>
</dbReference>
<dbReference type="SMART" id="SM00388">
    <property type="entry name" value="HisKA"/>
    <property type="match status" value="1"/>
</dbReference>
<feature type="domain" description="Response regulatory" evidence="9">
    <location>
        <begin position="493"/>
        <end position="609"/>
    </location>
</feature>
<dbReference type="Gene3D" id="3.30.450.20">
    <property type="entry name" value="PAS domain"/>
    <property type="match status" value="1"/>
</dbReference>
<keyword evidence="7" id="KW-1133">Transmembrane helix</keyword>